<keyword evidence="4 7" id="KW-0472">Membrane</keyword>
<dbReference type="PANTHER" id="PTHR33048:SF47">
    <property type="entry name" value="INTEGRAL MEMBRANE PROTEIN-RELATED"/>
    <property type="match status" value="1"/>
</dbReference>
<dbReference type="Proteomes" id="UP000774617">
    <property type="component" value="Unassembled WGS sequence"/>
</dbReference>
<feature type="transmembrane region" description="Helical" evidence="7">
    <location>
        <begin position="213"/>
        <end position="233"/>
    </location>
</feature>
<organism evidence="9 10">
    <name type="scientific">Macrophomina phaseolina</name>
    <dbReference type="NCBI Taxonomy" id="35725"/>
    <lineage>
        <taxon>Eukaryota</taxon>
        <taxon>Fungi</taxon>
        <taxon>Dikarya</taxon>
        <taxon>Ascomycota</taxon>
        <taxon>Pezizomycotina</taxon>
        <taxon>Dothideomycetes</taxon>
        <taxon>Dothideomycetes incertae sedis</taxon>
        <taxon>Botryosphaeriales</taxon>
        <taxon>Botryosphaeriaceae</taxon>
        <taxon>Macrophomina</taxon>
    </lineage>
</organism>
<sequence>MVGGQPQPDNLPHDNMVVTVRVVLFAMAITTLVVCLLRLYVRYFIIRSVGLDDIFVIFALIGFLSWHAIAIAQTFCALGRHIWDVSPADLSLWLKEFYVTECIYLTVASILKTSIILLMMRLFPARRLLVVSKCLMAFLVAFTISGTFVLAFQCRPIQAAYIPNLPGAKCISPDAMFGIFMFQAVTMFLTDVVIIAMPMPIIWKLNMPVRRRIVVMALFSLGFIATIAALVRFSTLAFVKGGIDVTYTSSNAYIWMSVEYSLGFSAGSLSSLRPMIRWKGLGLFSTKNSSNPPYGTHSGSRRNPRSSGYARQDCEAAIKLSTISGHERALKNAVVAAELEGSESTEQIIIKSSMPVCERDIGLESLAK</sequence>
<feature type="transmembrane region" description="Helical" evidence="7">
    <location>
        <begin position="20"/>
        <end position="41"/>
    </location>
</feature>
<evidence type="ECO:0000313" key="9">
    <source>
        <dbReference type="EMBL" id="KAH7049470.1"/>
    </source>
</evidence>
<evidence type="ECO:0000256" key="6">
    <source>
        <dbReference type="SAM" id="MobiDB-lite"/>
    </source>
</evidence>
<proteinExistence type="inferred from homology"/>
<dbReference type="InterPro" id="IPR052337">
    <property type="entry name" value="SAT4-like"/>
</dbReference>
<keyword evidence="10" id="KW-1185">Reference proteome</keyword>
<evidence type="ECO:0000256" key="1">
    <source>
        <dbReference type="ARBA" id="ARBA00004141"/>
    </source>
</evidence>
<feature type="transmembrane region" description="Helical" evidence="7">
    <location>
        <begin position="103"/>
        <end position="123"/>
    </location>
</feature>
<feature type="region of interest" description="Disordered" evidence="6">
    <location>
        <begin position="289"/>
        <end position="308"/>
    </location>
</feature>
<protein>
    <recommendedName>
        <fullName evidence="8">Rhodopsin domain-containing protein</fullName>
    </recommendedName>
</protein>
<keyword evidence="2 7" id="KW-0812">Transmembrane</keyword>
<evidence type="ECO:0000256" key="4">
    <source>
        <dbReference type="ARBA" id="ARBA00023136"/>
    </source>
</evidence>
<evidence type="ECO:0000256" key="5">
    <source>
        <dbReference type="ARBA" id="ARBA00038359"/>
    </source>
</evidence>
<accession>A0ABQ8GA92</accession>
<feature type="transmembrane region" description="Helical" evidence="7">
    <location>
        <begin position="175"/>
        <end position="201"/>
    </location>
</feature>
<evidence type="ECO:0000256" key="7">
    <source>
        <dbReference type="SAM" id="Phobius"/>
    </source>
</evidence>
<evidence type="ECO:0000256" key="3">
    <source>
        <dbReference type="ARBA" id="ARBA00022989"/>
    </source>
</evidence>
<feature type="domain" description="Rhodopsin" evidence="8">
    <location>
        <begin position="37"/>
        <end position="277"/>
    </location>
</feature>
<comment type="subcellular location">
    <subcellularLocation>
        <location evidence="1">Membrane</location>
        <topology evidence="1">Multi-pass membrane protein</topology>
    </subcellularLocation>
</comment>
<gene>
    <name evidence="9" type="ORF">B0J12DRAFT_719378</name>
</gene>
<dbReference type="Pfam" id="PF20684">
    <property type="entry name" value="Fung_rhodopsin"/>
    <property type="match status" value="1"/>
</dbReference>
<feature type="transmembrane region" description="Helical" evidence="7">
    <location>
        <begin position="135"/>
        <end position="155"/>
    </location>
</feature>
<keyword evidence="3 7" id="KW-1133">Transmembrane helix</keyword>
<dbReference type="InterPro" id="IPR049326">
    <property type="entry name" value="Rhodopsin_dom_fungi"/>
</dbReference>
<evidence type="ECO:0000256" key="2">
    <source>
        <dbReference type="ARBA" id="ARBA00022692"/>
    </source>
</evidence>
<comment type="caution">
    <text evidence="9">The sequence shown here is derived from an EMBL/GenBank/DDBJ whole genome shotgun (WGS) entry which is preliminary data.</text>
</comment>
<evidence type="ECO:0000259" key="8">
    <source>
        <dbReference type="Pfam" id="PF20684"/>
    </source>
</evidence>
<name>A0ABQ8GA92_9PEZI</name>
<evidence type="ECO:0000313" key="10">
    <source>
        <dbReference type="Proteomes" id="UP000774617"/>
    </source>
</evidence>
<reference evidence="9 10" key="1">
    <citation type="journal article" date="2021" name="Nat. Commun.">
        <title>Genetic determinants of endophytism in the Arabidopsis root mycobiome.</title>
        <authorList>
            <person name="Mesny F."/>
            <person name="Miyauchi S."/>
            <person name="Thiergart T."/>
            <person name="Pickel B."/>
            <person name="Atanasova L."/>
            <person name="Karlsson M."/>
            <person name="Huettel B."/>
            <person name="Barry K.W."/>
            <person name="Haridas S."/>
            <person name="Chen C."/>
            <person name="Bauer D."/>
            <person name="Andreopoulos W."/>
            <person name="Pangilinan J."/>
            <person name="LaButti K."/>
            <person name="Riley R."/>
            <person name="Lipzen A."/>
            <person name="Clum A."/>
            <person name="Drula E."/>
            <person name="Henrissat B."/>
            <person name="Kohler A."/>
            <person name="Grigoriev I.V."/>
            <person name="Martin F.M."/>
            <person name="Hacquard S."/>
        </authorList>
    </citation>
    <scope>NUCLEOTIDE SEQUENCE [LARGE SCALE GENOMIC DNA]</scope>
    <source>
        <strain evidence="9 10">MPI-SDFR-AT-0080</strain>
    </source>
</reference>
<feature type="transmembrane region" description="Helical" evidence="7">
    <location>
        <begin position="53"/>
        <end position="83"/>
    </location>
</feature>
<comment type="similarity">
    <text evidence="5">Belongs to the SAT4 family.</text>
</comment>
<dbReference type="PANTHER" id="PTHR33048">
    <property type="entry name" value="PTH11-LIKE INTEGRAL MEMBRANE PROTEIN (AFU_ORTHOLOGUE AFUA_5G11245)"/>
    <property type="match status" value="1"/>
</dbReference>
<dbReference type="EMBL" id="JAGTJR010000014">
    <property type="protein sequence ID" value="KAH7049470.1"/>
    <property type="molecule type" value="Genomic_DNA"/>
</dbReference>